<comment type="caution">
    <text evidence="10">The sequence shown here is derived from an EMBL/GenBank/DDBJ whole genome shotgun (WGS) entry which is preliminary data.</text>
</comment>
<dbReference type="Pfam" id="PF05057">
    <property type="entry name" value="DUF676"/>
    <property type="match status" value="1"/>
</dbReference>
<feature type="compositionally biased region" description="Polar residues" evidence="8">
    <location>
        <begin position="2066"/>
        <end position="2084"/>
    </location>
</feature>
<accession>A0A168AZD1</accession>
<feature type="region of interest" description="Disordered" evidence="8">
    <location>
        <begin position="2638"/>
        <end position="2670"/>
    </location>
</feature>
<evidence type="ECO:0000256" key="4">
    <source>
        <dbReference type="ARBA" id="ARBA00007920"/>
    </source>
</evidence>
<dbReference type="GO" id="GO:0016020">
    <property type="term" value="C:membrane"/>
    <property type="evidence" value="ECO:0007669"/>
    <property type="project" value="UniProtKB-SubCell"/>
</dbReference>
<feature type="compositionally biased region" description="Basic and acidic residues" evidence="8">
    <location>
        <begin position="1265"/>
        <end position="1278"/>
    </location>
</feature>
<dbReference type="Gene3D" id="3.40.50.300">
    <property type="entry name" value="P-loop containing nucleotide triphosphate hydrolases"/>
    <property type="match status" value="1"/>
</dbReference>
<feature type="compositionally biased region" description="Basic and acidic residues" evidence="8">
    <location>
        <begin position="2228"/>
        <end position="2250"/>
    </location>
</feature>
<feature type="compositionally biased region" description="Low complexity" evidence="8">
    <location>
        <begin position="2657"/>
        <end position="2666"/>
    </location>
</feature>
<feature type="compositionally biased region" description="Polar residues" evidence="8">
    <location>
        <begin position="1254"/>
        <end position="1264"/>
    </location>
</feature>
<dbReference type="OrthoDB" id="5086500at2759"/>
<sequence length="2786" mass="304934">MAPAAQLPFNNVRNRAGHDSKDPQRGQDRNAGWQSAGKCATTTQMHRAWLIVFYNSHMRLMAAPSAGDPINPTGINVVWDSPDAALDIVFVHGLDGHPYQTWTSEGPEGVFWPRDLLPESLKDQPARILTYGYEATILSLSDSITERGLSQHGEALAYELTVNRNRSHRLQKPIVFVCHSLGGLVVKAALLGCSGSKLNRRIKALYVSTHGVIFLTTPHFTSGTLRGGVILQSIANSTSRSLFVNSAKDLASTLQSRTATLRGMDERFKEHLSKFRIACFHETRPTSLPGTKKLIVDVVSAVPPDLIGQCDTGGIAADHQGICRFGNKNDDGYKQVADIILKFSLASIDSVTQKWKAFLQEEGDNNPGEDELKVIRSPTLISNTLIFLGPLDPYPNRFVFGRAQELEALRQHLLDPKGKVRRTSSVLLHSDDGFGKSRLARQFIYQSSESYTTGVFWIDARTINTCKESFLTIAEELVQRKLTKPSKIERQEPDGLISMVRRWLESKDDWLMVFDGIAFGDKSLRAFKQFLPQSRRSSIIYTSCDKGLCKKTSLFEPLGVRVGPLDKEIAKHMLFFGLHIETPTKDQNATATKLVERYKCQPLAIRTVCCMLHACGLSLDGFEVPIGPMPCVDELYDYLYEKFKTQPEMSMLVNLLSFYDHHIPLQMIYLGAPFLAKFCQNSETEESGKEDKEICVGSTIGGLVQSGLGEWSSSTYFAQEDKDNSQNQGKSDASGAKCQSLEHGGLDGRVYFLDIFSTAQFYFRTRLTENKGLSEWWLGLAAMMLIYSYRNTYRDPEDGGASAHHPIRELRHFRAHGRSILDHFYDVTSGSLKLMKQYFAKFLDTIDEEIKRREEAELFGADSAKEEKSGKQKTQSIPLKEVGHHAKSIAADVVTGDDCDIPWPEQPTDMTSVTPSDILVALGSNSDDNEHEDGTNNTVESEASTPHTARPEYEETSATPKDRSIESSVDSSERRTPTPPQPPSRKPDSSLEYWADQEDELLLPEFQVVEGKRRHRAAESPHKSKDEQSPDSKKQSEAKSKLKLRVQSGNKDQKKPPKWTKSIGSVAWRKAMTGEEQQKTTGIRLTNLAATRQRRKANESQEDDGAGDISTATPPEGLASRQSSGSSWANVVSTGPSFDDTSHTPQPTPQDVDEAIGEGKAASEQPSKSANDTDTTQSEKEAEAVLQPSKARRYGSAWSSSAQEPDPQTQQEYDFPPLGSEPQAEEPAWKVDTQGTTVQQADEVEFPALGSEPQPFSASKPQTPETKRGLSHADDASGHTKPSNPESAGSKVEGQSTHSLEDDFPPLVRDIKPKTKEATPPKPQSIPTAPRAMLGKDNEWPAIGSQVSSTPLQTQPMGPWANVSDKTPRPRKEETLSQTQAGPPSGVQQPLRGWADALKSAPVSDEGTTRKDVPLSNQPQLSNAPPTQAHPSKSWADALKSTDASTGAVTPRQSAVSTETERLVESPKRPVDVLEIDIPAAKEHQSQSAVEPETPEEKRARILAEMNFDSTESWADMVDDEEEELLYSQRGQSTSGHATPQSVENKESSEKCAVTEPVKTVSEPIVSPEAVVDKGPDTTKEEKIAKPSSPEYKRYTDDRKVPTTHLDPALSQHHPEPPTTVKHGSTEGVHRLPWRRRVSMEAAPSTHMPPQSAPTQEPLSRQDEPLEEPHSHEVGGHSSTHPTVKVPKGPIARLLAEDQSTKSRDSSSDRTDTATATTVPTPPMTPEKSTSPPPEKPKSGLSRELSPGVSTSPSPTPADVSPELASQLEITASTPGEPGKLEANDEEPVEAALEPLSKGSPVIIAAKTRKPAKTKRRKTGDRGSIDQQASTSQIKEERFDQIEQPPCDSKHTAGHQTSGEDSVRKEAKAATAMKIDDNKTAQSPLKDFSPKSPKATEPAVADTHNSKAGLQVKEGDMKQEAITPSDKSKTTKATDTSVALPEVAKHDEKSKHSAAADSADDSKGATVRAAQGKEFAVKTSSTGSSRKKANDTDGTSDVIPKAPAHEKKIKVSGDTPATQFASQPDLRGLKPRNTAGDIDASVKAHRKEQARAASDGSAKMAPTLTIVVSSETETNEAPPSSTPQEKTHGKITKGEKPTDVPKTKHKDPSPKKKYDEGREPISTGLDQPPSGEIMQTGDSPLPYPHGYPQGMPLPQPPFPLIPTPAMPAPEWCYSPPNQWPPLIMSNLPQNLPPPPPLGVMPPMYPIPPPCVPVDPWTESLLSGNHSIKKSDDTSKMETTHRKDMPGETPRKLLTKQKKPDRKDQACQTDPPAPERRKGIRDQICQTDFPLLGGEKKKKAKSSKTNQMCQTDLYLLEGIISSIAGFDDSRRREERKPSRSPSRLRASPSPMGRSTTSSVLERFQTPPEYPPSMASNDRSPMEPGIGRCSMSTIPECETQNELAPKLGKERFNMPTTLPNEPCPSPNIFEKLRRAVAASKAHQTKLGSSNRAPSSTPTHSHDFKDCQSEPQISSNEDGNDDNSISSGPSSSVAPVISLPRSGPKLDADADASEPRATRHQRVERWMSHMRLPSMGKPEFLGLVNPLAEDEQGAVSPLPGFEPGDRVPNFPRAEGPTVIDRQLTALSLMARSTGTPERVATPPMPMPQQRSVTEPQQPVASQPRLFTDEEGRTFVMYALPVPGPTVPGPNPVERRPTPPTTDTFRPRGPGNVGKYVLSHEEVAAFARPDVQYSAPQREQSQPMYPPPVPHFTPPDQSSLTYPSHPSGEHPPPFMRNPQPVYQVNRGTSRQPPSVSSQQLGRPGTGDSGGGGRSSWESNQRRSSRRSRRY</sequence>
<evidence type="ECO:0000313" key="11">
    <source>
        <dbReference type="Proteomes" id="UP000242877"/>
    </source>
</evidence>
<gene>
    <name evidence="10" type="ORF">AAP_01864</name>
</gene>
<feature type="compositionally biased region" description="Polar residues" evidence="8">
    <location>
        <begin position="2690"/>
        <end position="2699"/>
    </location>
</feature>
<feature type="region of interest" description="Disordered" evidence="8">
    <location>
        <begin position="2434"/>
        <end position="2518"/>
    </location>
</feature>
<dbReference type="InterPro" id="IPR052374">
    <property type="entry name" value="SERAC1"/>
</dbReference>
<feature type="compositionally biased region" description="Basic and acidic residues" evidence="8">
    <location>
        <begin position="960"/>
        <end position="976"/>
    </location>
</feature>
<evidence type="ECO:0000313" key="10">
    <source>
        <dbReference type="EMBL" id="KZZ94564.1"/>
    </source>
</evidence>
<dbReference type="SUPFAM" id="SSF52540">
    <property type="entry name" value="P-loop containing nucleoside triphosphate hydrolases"/>
    <property type="match status" value="1"/>
</dbReference>
<feature type="compositionally biased region" description="Polar residues" evidence="8">
    <location>
        <begin position="2605"/>
        <end position="2617"/>
    </location>
</feature>
<dbReference type="EMBL" id="AZGZ01000006">
    <property type="protein sequence ID" value="KZZ94564.1"/>
    <property type="molecule type" value="Genomic_DNA"/>
</dbReference>
<protein>
    <submittedName>
        <fullName evidence="10">LipA and NB-ARC domain protein</fullName>
    </submittedName>
</protein>
<feature type="compositionally biased region" description="Basic and acidic residues" evidence="8">
    <location>
        <begin position="1017"/>
        <end position="1040"/>
    </location>
</feature>
<dbReference type="SUPFAM" id="SSF53474">
    <property type="entry name" value="alpha/beta-Hydrolases"/>
    <property type="match status" value="1"/>
</dbReference>
<dbReference type="PANTHER" id="PTHR48182">
    <property type="entry name" value="PROTEIN SERAC1"/>
    <property type="match status" value="1"/>
</dbReference>
<feature type="compositionally biased region" description="Polar residues" evidence="8">
    <location>
        <begin position="1345"/>
        <end position="1356"/>
    </location>
</feature>
<feature type="compositionally biased region" description="Basic and acidic residues" evidence="8">
    <location>
        <begin position="1571"/>
        <end position="1601"/>
    </location>
</feature>
<feature type="compositionally biased region" description="Polar residues" evidence="8">
    <location>
        <begin position="2736"/>
        <end position="2756"/>
    </location>
</feature>
<feature type="region of interest" description="Disordered" evidence="8">
    <location>
        <begin position="1"/>
        <end position="38"/>
    </location>
</feature>
<feature type="compositionally biased region" description="Polar residues" evidence="8">
    <location>
        <begin position="1280"/>
        <end position="1298"/>
    </location>
</feature>
<feature type="compositionally biased region" description="Basic and acidic residues" evidence="8">
    <location>
        <begin position="1459"/>
        <end position="1472"/>
    </location>
</feature>
<evidence type="ECO:0000256" key="6">
    <source>
        <dbReference type="ARBA" id="ARBA00023128"/>
    </source>
</evidence>
<evidence type="ECO:0000256" key="8">
    <source>
        <dbReference type="SAM" id="MobiDB-lite"/>
    </source>
</evidence>
<feature type="compositionally biased region" description="Polar residues" evidence="8">
    <location>
        <begin position="1442"/>
        <end position="1458"/>
    </location>
</feature>
<feature type="domain" description="DUF676" evidence="9">
    <location>
        <begin position="88"/>
        <end position="264"/>
    </location>
</feature>
<keyword evidence="11" id="KW-1185">Reference proteome</keyword>
<feature type="compositionally biased region" description="Pro residues" evidence="8">
    <location>
        <begin position="2141"/>
        <end position="2155"/>
    </location>
</feature>
<feature type="compositionally biased region" description="Gly residues" evidence="8">
    <location>
        <begin position="2759"/>
        <end position="2769"/>
    </location>
</feature>
<evidence type="ECO:0000256" key="3">
    <source>
        <dbReference type="ARBA" id="ARBA00004370"/>
    </source>
</evidence>
<name>A0A168AZD1_9EURO</name>
<reference evidence="10 11" key="1">
    <citation type="journal article" date="2016" name="Genome Biol. Evol.">
        <title>Divergent and convergent evolution of fungal pathogenicity.</title>
        <authorList>
            <person name="Shang Y."/>
            <person name="Xiao G."/>
            <person name="Zheng P."/>
            <person name="Cen K."/>
            <person name="Zhan S."/>
            <person name="Wang C."/>
        </authorList>
    </citation>
    <scope>NUCLEOTIDE SEQUENCE [LARGE SCALE GENOMIC DNA]</scope>
    <source>
        <strain evidence="10 11">ARSEF 7405</strain>
    </source>
</reference>
<evidence type="ECO:0000256" key="5">
    <source>
        <dbReference type="ARBA" id="ARBA00022824"/>
    </source>
</evidence>
<feature type="compositionally biased region" description="Basic and acidic residues" evidence="8">
    <location>
        <begin position="1309"/>
        <end position="1319"/>
    </location>
</feature>
<dbReference type="GO" id="GO:0005783">
    <property type="term" value="C:endoplasmic reticulum"/>
    <property type="evidence" value="ECO:0007669"/>
    <property type="project" value="UniProtKB-SubCell"/>
</dbReference>
<feature type="region of interest" description="Disordered" evidence="8">
    <location>
        <begin position="920"/>
        <end position="1500"/>
    </location>
</feature>
<feature type="compositionally biased region" description="Polar residues" evidence="8">
    <location>
        <begin position="1164"/>
        <end position="1176"/>
    </location>
</feature>
<feature type="region of interest" description="Disordered" evidence="8">
    <location>
        <begin position="2222"/>
        <end position="2307"/>
    </location>
</feature>
<feature type="compositionally biased region" description="Basic and acidic residues" evidence="8">
    <location>
        <begin position="2326"/>
        <end position="2336"/>
    </location>
</feature>
<feature type="compositionally biased region" description="Basic and acidic residues" evidence="8">
    <location>
        <begin position="1695"/>
        <end position="1712"/>
    </location>
</feature>
<feature type="region of interest" description="Disordered" evidence="8">
    <location>
        <begin position="861"/>
        <end position="880"/>
    </location>
</feature>
<keyword evidence="6" id="KW-0496">Mitochondrion</keyword>
<keyword evidence="7" id="KW-0472">Membrane</keyword>
<feature type="compositionally biased region" description="Basic and acidic residues" evidence="8">
    <location>
        <begin position="1861"/>
        <end position="1879"/>
    </location>
</feature>
<feature type="compositionally biased region" description="Polar residues" evidence="8">
    <location>
        <begin position="1415"/>
        <end position="1431"/>
    </location>
</feature>
<organism evidence="10 11">
    <name type="scientific">Ascosphaera apis ARSEF 7405</name>
    <dbReference type="NCBI Taxonomy" id="392613"/>
    <lineage>
        <taxon>Eukaryota</taxon>
        <taxon>Fungi</taxon>
        <taxon>Dikarya</taxon>
        <taxon>Ascomycota</taxon>
        <taxon>Pezizomycotina</taxon>
        <taxon>Eurotiomycetes</taxon>
        <taxon>Eurotiomycetidae</taxon>
        <taxon>Onygenales</taxon>
        <taxon>Ascosphaeraceae</taxon>
        <taxon>Ascosphaera</taxon>
    </lineage>
</organism>
<feature type="compositionally biased region" description="Polar residues" evidence="8">
    <location>
        <begin position="1529"/>
        <end position="1543"/>
    </location>
</feature>
<feature type="compositionally biased region" description="Polar residues" evidence="8">
    <location>
        <begin position="935"/>
        <end position="947"/>
    </location>
</feature>
<feature type="compositionally biased region" description="Basic and acidic residues" evidence="8">
    <location>
        <begin position="1660"/>
        <end position="1675"/>
    </location>
</feature>
<evidence type="ECO:0000256" key="1">
    <source>
        <dbReference type="ARBA" id="ARBA00004173"/>
    </source>
</evidence>
<keyword evidence="5" id="KW-0256">Endoplasmic reticulum</keyword>
<dbReference type="InterPro" id="IPR029058">
    <property type="entry name" value="AB_hydrolase_fold"/>
</dbReference>
<feature type="region of interest" description="Disordered" evidence="8">
    <location>
        <begin position="2325"/>
        <end position="2395"/>
    </location>
</feature>
<feature type="compositionally biased region" description="Basic residues" evidence="8">
    <location>
        <begin position="1807"/>
        <end position="1819"/>
    </location>
</feature>
<feature type="region of interest" description="Disordered" evidence="8">
    <location>
        <begin position="2549"/>
        <end position="2574"/>
    </location>
</feature>
<dbReference type="Gene3D" id="3.40.50.1820">
    <property type="entry name" value="alpha/beta hydrolase"/>
    <property type="match status" value="1"/>
</dbReference>
<feature type="region of interest" description="Disordered" evidence="8">
    <location>
        <begin position="2684"/>
        <end position="2786"/>
    </location>
</feature>
<feature type="compositionally biased region" description="Polar residues" evidence="8">
    <location>
        <begin position="1197"/>
        <end position="1212"/>
    </location>
</feature>
<evidence type="ECO:0000256" key="2">
    <source>
        <dbReference type="ARBA" id="ARBA00004240"/>
    </source>
</evidence>
<dbReference type="VEuPathDB" id="FungiDB:AAP_01864"/>
<feature type="compositionally biased region" description="Low complexity" evidence="8">
    <location>
        <begin position="2338"/>
        <end position="2349"/>
    </location>
</feature>
<feature type="compositionally biased region" description="Basic and acidic residues" evidence="8">
    <location>
        <begin position="16"/>
        <end position="28"/>
    </location>
</feature>
<feature type="region of interest" description="Disordered" evidence="8">
    <location>
        <begin position="2590"/>
        <end position="2619"/>
    </location>
</feature>
<feature type="compositionally biased region" description="Basic and acidic residues" evidence="8">
    <location>
        <begin position="2085"/>
        <end position="2119"/>
    </location>
</feature>
<feature type="compositionally biased region" description="Polar residues" evidence="8">
    <location>
        <begin position="1079"/>
        <end position="1090"/>
    </location>
</feature>
<proteinExistence type="inferred from homology"/>
<evidence type="ECO:0000259" key="9">
    <source>
        <dbReference type="Pfam" id="PF05057"/>
    </source>
</evidence>
<evidence type="ECO:0000256" key="7">
    <source>
        <dbReference type="ARBA" id="ARBA00023136"/>
    </source>
</evidence>
<feature type="compositionally biased region" description="Polar residues" evidence="8">
    <location>
        <begin position="1376"/>
        <end position="1388"/>
    </location>
</feature>
<feature type="compositionally biased region" description="Low complexity" evidence="8">
    <location>
        <begin position="2470"/>
        <end position="2495"/>
    </location>
</feature>
<feature type="compositionally biased region" description="Pro residues" evidence="8">
    <location>
        <begin position="2638"/>
        <end position="2647"/>
    </location>
</feature>
<feature type="compositionally biased region" description="Polar residues" evidence="8">
    <location>
        <begin position="2711"/>
        <end position="2720"/>
    </location>
</feature>
<comment type="subcellular location">
    <subcellularLocation>
        <location evidence="2">Endoplasmic reticulum</location>
    </subcellularLocation>
    <subcellularLocation>
        <location evidence="3">Membrane</location>
    </subcellularLocation>
    <subcellularLocation>
        <location evidence="1">Mitochondrion</location>
    </subcellularLocation>
</comment>
<dbReference type="InterPro" id="IPR007751">
    <property type="entry name" value="DUF676_lipase-like"/>
</dbReference>
<feature type="compositionally biased region" description="Polar residues" evidence="8">
    <location>
        <begin position="1120"/>
        <end position="1136"/>
    </location>
</feature>
<comment type="similarity">
    <text evidence="4">Belongs to the putative lipase ROG1 family.</text>
</comment>
<dbReference type="InterPro" id="IPR027417">
    <property type="entry name" value="P-loop_NTPase"/>
</dbReference>
<feature type="compositionally biased region" description="Pro residues" evidence="8">
    <location>
        <begin position="2700"/>
        <end position="2709"/>
    </location>
</feature>
<feature type="compositionally biased region" description="Basic and acidic residues" evidence="8">
    <location>
        <begin position="2501"/>
        <end position="2518"/>
    </location>
</feature>
<feature type="compositionally biased region" description="Polar residues" evidence="8">
    <location>
        <begin position="2443"/>
        <end position="2456"/>
    </location>
</feature>
<dbReference type="Proteomes" id="UP000242877">
    <property type="component" value="Unassembled WGS sequence"/>
</dbReference>
<dbReference type="PANTHER" id="PTHR48182:SF2">
    <property type="entry name" value="PROTEIN SERAC1"/>
    <property type="match status" value="1"/>
</dbReference>
<feature type="compositionally biased region" description="Basic and acidic residues" evidence="8">
    <location>
        <begin position="1366"/>
        <end position="1375"/>
    </location>
</feature>
<dbReference type="GO" id="GO:0005739">
    <property type="term" value="C:mitochondrion"/>
    <property type="evidence" value="ECO:0007669"/>
    <property type="project" value="UniProtKB-SubCell"/>
</dbReference>
<feature type="region of interest" description="Disordered" evidence="8">
    <location>
        <begin position="1517"/>
        <end position="2155"/>
    </location>
</feature>